<protein>
    <submittedName>
        <fullName evidence="8">PLDc N-terminal domain-containing protein</fullName>
    </submittedName>
</protein>
<dbReference type="InterPro" id="IPR027379">
    <property type="entry name" value="CLS_N"/>
</dbReference>
<feature type="transmembrane region" description="Helical" evidence="6">
    <location>
        <begin position="104"/>
        <end position="125"/>
    </location>
</feature>
<evidence type="ECO:0000313" key="9">
    <source>
        <dbReference type="Proteomes" id="UP001620405"/>
    </source>
</evidence>
<keyword evidence="9" id="KW-1185">Reference proteome</keyword>
<dbReference type="Pfam" id="PF13396">
    <property type="entry name" value="PLDc_N"/>
    <property type="match status" value="1"/>
</dbReference>
<evidence type="ECO:0000256" key="4">
    <source>
        <dbReference type="ARBA" id="ARBA00022989"/>
    </source>
</evidence>
<dbReference type="RefSeq" id="WP_284401911.1">
    <property type="nucleotide sequence ID" value="NZ_BSNQ01000009.1"/>
</dbReference>
<reference evidence="8 9" key="1">
    <citation type="submission" date="2020-10" db="EMBL/GenBank/DDBJ databases">
        <title>Phylogeny of dyella-like bacteria.</title>
        <authorList>
            <person name="Fu J."/>
        </authorList>
    </citation>
    <scope>NUCLEOTIDE SEQUENCE [LARGE SCALE GENOMIC DNA]</scope>
    <source>
        <strain evidence="8 9">DHOB07</strain>
    </source>
</reference>
<feature type="transmembrane region" description="Helical" evidence="6">
    <location>
        <begin position="71"/>
        <end position="92"/>
    </location>
</feature>
<feature type="transmembrane region" description="Helical" evidence="6">
    <location>
        <begin position="6"/>
        <end position="23"/>
    </location>
</feature>
<evidence type="ECO:0000256" key="3">
    <source>
        <dbReference type="ARBA" id="ARBA00022692"/>
    </source>
</evidence>
<evidence type="ECO:0000256" key="5">
    <source>
        <dbReference type="ARBA" id="ARBA00023136"/>
    </source>
</evidence>
<evidence type="ECO:0000256" key="6">
    <source>
        <dbReference type="SAM" id="Phobius"/>
    </source>
</evidence>
<organism evidence="8 9">
    <name type="scientific">Dyella lipolytica</name>
    <dbReference type="NCBI Taxonomy" id="1867835"/>
    <lineage>
        <taxon>Bacteria</taxon>
        <taxon>Pseudomonadati</taxon>
        <taxon>Pseudomonadota</taxon>
        <taxon>Gammaproteobacteria</taxon>
        <taxon>Lysobacterales</taxon>
        <taxon>Rhodanobacteraceae</taxon>
        <taxon>Dyella</taxon>
    </lineage>
</organism>
<keyword evidence="5 6" id="KW-0472">Membrane</keyword>
<feature type="transmembrane region" description="Helical" evidence="6">
    <location>
        <begin position="30"/>
        <end position="51"/>
    </location>
</feature>
<evidence type="ECO:0000256" key="1">
    <source>
        <dbReference type="ARBA" id="ARBA00004651"/>
    </source>
</evidence>
<evidence type="ECO:0000313" key="8">
    <source>
        <dbReference type="EMBL" id="MFK2874496.1"/>
    </source>
</evidence>
<comment type="subcellular location">
    <subcellularLocation>
        <location evidence="1">Cell membrane</location>
        <topology evidence="1">Multi-pass membrane protein</topology>
    </subcellularLocation>
</comment>
<proteinExistence type="predicted"/>
<evidence type="ECO:0000256" key="2">
    <source>
        <dbReference type="ARBA" id="ARBA00022475"/>
    </source>
</evidence>
<keyword evidence="4 6" id="KW-1133">Transmembrane helix</keyword>
<accession>A0ABW8IWW7</accession>
<evidence type="ECO:0000259" key="7">
    <source>
        <dbReference type="Pfam" id="PF13396"/>
    </source>
</evidence>
<keyword evidence="2" id="KW-1003">Cell membrane</keyword>
<keyword evidence="3 6" id="KW-0812">Transmembrane</keyword>
<gene>
    <name evidence="8" type="ORF">ISP13_13210</name>
</gene>
<sequence length="172" mass="18540">MTQQSAVLLIAFLVGLVVAAILLRAATRKILPRSAMVIAALAIPMWVAYFASSQGRSFLAFKGFLSSLPDALWFGLTFGVFTAAFFLALGYIYGDAKRRQLPAWAWVIAAFLIPNLIGFVLYFLFRGPLLKPCSSCGKPIRGGEAFCSHCGCSQGSSIGRIAADTREKGHEA</sequence>
<dbReference type="EMBL" id="JADIKG010000012">
    <property type="protein sequence ID" value="MFK2874496.1"/>
    <property type="molecule type" value="Genomic_DNA"/>
</dbReference>
<comment type="caution">
    <text evidence="8">The sequence shown here is derived from an EMBL/GenBank/DDBJ whole genome shotgun (WGS) entry which is preliminary data.</text>
</comment>
<name>A0ABW8IWW7_9GAMM</name>
<dbReference type="Proteomes" id="UP001620405">
    <property type="component" value="Unassembled WGS sequence"/>
</dbReference>
<feature type="domain" description="Cardiolipin synthase N-terminal" evidence="7">
    <location>
        <begin position="85"/>
        <end position="126"/>
    </location>
</feature>